<evidence type="ECO:0000313" key="5">
    <source>
        <dbReference type="Proteomes" id="UP001460270"/>
    </source>
</evidence>
<feature type="domain" description="DUF1279" evidence="3">
    <location>
        <begin position="180"/>
        <end position="221"/>
    </location>
</feature>
<dbReference type="PANTHER" id="PTHR21377:SF0">
    <property type="entry name" value="PROTEIN FAM210B, MITOCHONDRIAL"/>
    <property type="match status" value="1"/>
</dbReference>
<feature type="transmembrane region" description="Helical" evidence="2">
    <location>
        <begin position="189"/>
        <end position="212"/>
    </location>
</feature>
<evidence type="ECO:0000256" key="2">
    <source>
        <dbReference type="SAM" id="Phobius"/>
    </source>
</evidence>
<keyword evidence="5" id="KW-1185">Reference proteome</keyword>
<feature type="compositionally biased region" description="Polar residues" evidence="1">
    <location>
        <begin position="132"/>
        <end position="141"/>
    </location>
</feature>
<keyword evidence="2" id="KW-1133">Transmembrane helix</keyword>
<feature type="compositionally biased region" description="Basic and acidic residues" evidence="1">
    <location>
        <begin position="144"/>
        <end position="160"/>
    </location>
</feature>
<proteinExistence type="predicted"/>
<dbReference type="Pfam" id="PF06916">
    <property type="entry name" value="FAM210A-B_dom"/>
    <property type="match status" value="1"/>
</dbReference>
<dbReference type="AlphaFoldDB" id="A0AAW0NFB7"/>
<sequence length="261" mass="28631">MWCRLAKPLGKTFITRGSYSFEVPALNKLRNVTLTLHKVHGLHSSTALCRTVANKHVIIVNYAKGQERDLFSSCGLPSDWDRRATIATSLCTSVQSRGGTGRVLTPQSSSHCGLQVSRIGLFGNVSFPSGTMQTRSSSTAAATKHREASDEPSVSHKGDDQTSQEPSSPPPEEHKPNKTQQLKKVFKEYGAVGVSFHVCISLMSLGMFYLLVSSGIDMSAFCANWASVRLWFDPRWPPAPAPLFWRTPFTSCLLQCESASH</sequence>
<comment type="caution">
    <text evidence="4">The sequence shown here is derived from an EMBL/GenBank/DDBJ whole genome shotgun (WGS) entry which is preliminary data.</text>
</comment>
<evidence type="ECO:0000256" key="1">
    <source>
        <dbReference type="SAM" id="MobiDB-lite"/>
    </source>
</evidence>
<dbReference type="InterPro" id="IPR009688">
    <property type="entry name" value="FAM210A/B-like_dom"/>
</dbReference>
<evidence type="ECO:0000259" key="3">
    <source>
        <dbReference type="Pfam" id="PF06916"/>
    </source>
</evidence>
<gene>
    <name evidence="4" type="ORF">WMY93_019803</name>
</gene>
<accession>A0AAW0NFB7</accession>
<dbReference type="Proteomes" id="UP001460270">
    <property type="component" value="Unassembled WGS sequence"/>
</dbReference>
<organism evidence="4 5">
    <name type="scientific">Mugilogobius chulae</name>
    <name type="common">yellowstripe goby</name>
    <dbReference type="NCBI Taxonomy" id="88201"/>
    <lineage>
        <taxon>Eukaryota</taxon>
        <taxon>Metazoa</taxon>
        <taxon>Chordata</taxon>
        <taxon>Craniata</taxon>
        <taxon>Vertebrata</taxon>
        <taxon>Euteleostomi</taxon>
        <taxon>Actinopterygii</taxon>
        <taxon>Neopterygii</taxon>
        <taxon>Teleostei</taxon>
        <taxon>Neoteleostei</taxon>
        <taxon>Acanthomorphata</taxon>
        <taxon>Gobiaria</taxon>
        <taxon>Gobiiformes</taxon>
        <taxon>Gobioidei</taxon>
        <taxon>Gobiidae</taxon>
        <taxon>Gobionellinae</taxon>
        <taxon>Mugilogobius</taxon>
    </lineage>
</organism>
<feature type="region of interest" description="Disordered" evidence="1">
    <location>
        <begin position="132"/>
        <end position="179"/>
    </location>
</feature>
<keyword evidence="2" id="KW-0472">Membrane</keyword>
<reference evidence="5" key="1">
    <citation type="submission" date="2024-04" db="EMBL/GenBank/DDBJ databases">
        <title>Salinicola lusitanus LLJ914,a marine bacterium isolated from the Okinawa Trough.</title>
        <authorList>
            <person name="Li J."/>
        </authorList>
    </citation>
    <scope>NUCLEOTIDE SEQUENCE [LARGE SCALE GENOMIC DNA]</scope>
</reference>
<keyword evidence="2" id="KW-0812">Transmembrane</keyword>
<dbReference type="PANTHER" id="PTHR21377">
    <property type="entry name" value="PROTEIN FAM210B, MITOCHONDRIAL"/>
    <property type="match status" value="1"/>
</dbReference>
<protein>
    <recommendedName>
        <fullName evidence="3">DUF1279 domain-containing protein</fullName>
    </recommendedName>
</protein>
<dbReference type="InterPro" id="IPR045866">
    <property type="entry name" value="FAM210A/B-like"/>
</dbReference>
<dbReference type="GO" id="GO:0005739">
    <property type="term" value="C:mitochondrion"/>
    <property type="evidence" value="ECO:0007669"/>
    <property type="project" value="TreeGrafter"/>
</dbReference>
<evidence type="ECO:0000313" key="4">
    <source>
        <dbReference type="EMBL" id="KAK7898950.1"/>
    </source>
</evidence>
<dbReference type="EMBL" id="JBBPFD010000014">
    <property type="protein sequence ID" value="KAK7898950.1"/>
    <property type="molecule type" value="Genomic_DNA"/>
</dbReference>
<name>A0AAW0NFB7_9GOBI</name>